<dbReference type="Proteomes" id="UP000001861">
    <property type="component" value="Unassembled WGS sequence"/>
</dbReference>
<keyword evidence="1" id="KW-0812">Transmembrane</keyword>
<evidence type="ECO:0000313" key="3">
    <source>
        <dbReference type="Proteomes" id="UP000001861"/>
    </source>
</evidence>
<gene>
    <name evidence="2" type="ORF">CC1G_10401</name>
</gene>
<protein>
    <submittedName>
        <fullName evidence="2">Uncharacterized protein</fullName>
    </submittedName>
</protein>
<keyword evidence="1" id="KW-1133">Transmembrane helix</keyword>
<evidence type="ECO:0000256" key="1">
    <source>
        <dbReference type="SAM" id="Phobius"/>
    </source>
</evidence>
<dbReference type="InParanoid" id="A8PAN1"/>
<keyword evidence="3" id="KW-1185">Reference proteome</keyword>
<keyword evidence="1" id="KW-0472">Membrane</keyword>
<accession>A8PAN1</accession>
<dbReference type="AlphaFoldDB" id="A8PAN1"/>
<organism evidence="2 3">
    <name type="scientific">Coprinopsis cinerea (strain Okayama-7 / 130 / ATCC MYA-4618 / FGSC 9003)</name>
    <name type="common">Inky cap fungus</name>
    <name type="synonym">Hormographiella aspergillata</name>
    <dbReference type="NCBI Taxonomy" id="240176"/>
    <lineage>
        <taxon>Eukaryota</taxon>
        <taxon>Fungi</taxon>
        <taxon>Dikarya</taxon>
        <taxon>Basidiomycota</taxon>
        <taxon>Agaricomycotina</taxon>
        <taxon>Agaricomycetes</taxon>
        <taxon>Agaricomycetidae</taxon>
        <taxon>Agaricales</taxon>
        <taxon>Agaricineae</taxon>
        <taxon>Psathyrellaceae</taxon>
        <taxon>Coprinopsis</taxon>
    </lineage>
</organism>
<dbReference type="RefSeq" id="XP_001840017.1">
    <property type="nucleotide sequence ID" value="XM_001839965.1"/>
</dbReference>
<proteinExistence type="predicted"/>
<sequence>MSEGFTFADRSALRSVYIRDRQEAGTRGLDFASADRTFNYGQETFSDRIYNYRTGSQEKKDTNGGGVKVRDATDRGLGIGEGGAALGLARWLVNGNDAAFATVAIFLFGVVSTIAVHVAYHFNT</sequence>
<dbReference type="KEGG" id="cci:CC1G_10401"/>
<reference evidence="2 3" key="1">
    <citation type="journal article" date="2010" name="Proc. Natl. Acad. Sci. U.S.A.">
        <title>Insights into evolution of multicellular fungi from the assembled chromosomes of the mushroom Coprinopsis cinerea (Coprinus cinereus).</title>
        <authorList>
            <person name="Stajich J.E."/>
            <person name="Wilke S.K."/>
            <person name="Ahren D."/>
            <person name="Au C.H."/>
            <person name="Birren B.W."/>
            <person name="Borodovsky M."/>
            <person name="Burns C."/>
            <person name="Canback B."/>
            <person name="Casselton L.A."/>
            <person name="Cheng C.K."/>
            <person name="Deng J."/>
            <person name="Dietrich F.S."/>
            <person name="Fargo D.C."/>
            <person name="Farman M.L."/>
            <person name="Gathman A.C."/>
            <person name="Goldberg J."/>
            <person name="Guigo R."/>
            <person name="Hoegger P.J."/>
            <person name="Hooker J.B."/>
            <person name="Huggins A."/>
            <person name="James T.Y."/>
            <person name="Kamada T."/>
            <person name="Kilaru S."/>
            <person name="Kodira C."/>
            <person name="Kues U."/>
            <person name="Kupfer D."/>
            <person name="Kwan H.S."/>
            <person name="Lomsadze A."/>
            <person name="Li W."/>
            <person name="Lilly W.W."/>
            <person name="Ma L.J."/>
            <person name="Mackey A.J."/>
            <person name="Manning G."/>
            <person name="Martin F."/>
            <person name="Muraguchi H."/>
            <person name="Natvig D.O."/>
            <person name="Palmerini H."/>
            <person name="Ramesh M.A."/>
            <person name="Rehmeyer C.J."/>
            <person name="Roe B.A."/>
            <person name="Shenoy N."/>
            <person name="Stanke M."/>
            <person name="Ter-Hovhannisyan V."/>
            <person name="Tunlid A."/>
            <person name="Velagapudi R."/>
            <person name="Vision T.J."/>
            <person name="Zeng Q."/>
            <person name="Zolan M.E."/>
            <person name="Pukkila P.J."/>
        </authorList>
    </citation>
    <scope>NUCLEOTIDE SEQUENCE [LARGE SCALE GENOMIC DNA]</scope>
    <source>
        <strain evidence="3">Okayama-7 / 130 / ATCC MYA-4618 / FGSC 9003</strain>
    </source>
</reference>
<dbReference type="VEuPathDB" id="FungiDB:CC1G_10401"/>
<name>A8PAN1_COPC7</name>
<dbReference type="GeneID" id="6016640"/>
<comment type="caution">
    <text evidence="2">The sequence shown here is derived from an EMBL/GenBank/DDBJ whole genome shotgun (WGS) entry which is preliminary data.</text>
</comment>
<dbReference type="EMBL" id="AACS02000002">
    <property type="protein sequence ID" value="EAU81798.1"/>
    <property type="molecule type" value="Genomic_DNA"/>
</dbReference>
<feature type="transmembrane region" description="Helical" evidence="1">
    <location>
        <begin position="98"/>
        <end position="120"/>
    </location>
</feature>
<evidence type="ECO:0000313" key="2">
    <source>
        <dbReference type="EMBL" id="EAU81798.1"/>
    </source>
</evidence>